<dbReference type="EMBL" id="MT143318">
    <property type="protein sequence ID" value="QJA95488.1"/>
    <property type="molecule type" value="Genomic_DNA"/>
</dbReference>
<organism evidence="1">
    <name type="scientific">viral metagenome</name>
    <dbReference type="NCBI Taxonomy" id="1070528"/>
    <lineage>
        <taxon>unclassified sequences</taxon>
        <taxon>metagenomes</taxon>
        <taxon>organismal metagenomes</taxon>
    </lineage>
</organism>
<reference evidence="1" key="1">
    <citation type="submission" date="2020-03" db="EMBL/GenBank/DDBJ databases">
        <title>The deep terrestrial virosphere.</title>
        <authorList>
            <person name="Holmfeldt K."/>
            <person name="Nilsson E."/>
            <person name="Simone D."/>
            <person name="Lopez-Fernandez M."/>
            <person name="Wu X."/>
            <person name="de Brujin I."/>
            <person name="Lundin D."/>
            <person name="Andersson A."/>
            <person name="Bertilsson S."/>
            <person name="Dopson M."/>
        </authorList>
    </citation>
    <scope>NUCLEOTIDE SEQUENCE</scope>
    <source>
        <strain evidence="1">MM415B05359</strain>
        <strain evidence="2">TM448B08429</strain>
    </source>
</reference>
<dbReference type="AlphaFoldDB" id="A0A6M3LRZ2"/>
<name>A0A6M3LRZ2_9ZZZZ</name>
<proteinExistence type="predicted"/>
<protein>
    <submittedName>
        <fullName evidence="1">Uncharacterized protein</fullName>
    </submittedName>
</protein>
<dbReference type="EMBL" id="MT145179">
    <property type="protein sequence ID" value="QJI04436.1"/>
    <property type="molecule type" value="Genomic_DNA"/>
</dbReference>
<gene>
    <name evidence="1" type="ORF">MM415B05359_0008</name>
    <name evidence="2" type="ORF">TM448B08429_0009</name>
</gene>
<sequence>MRYYKRILCWILRRLGDGLVRLARVLDSGLHEKEPWPLPGKRSQFLNDDTGKIFLQGSRAYHIRNHRELPEVCISYTQPEDEQPEYGEIAP</sequence>
<accession>A0A6M3LRZ2</accession>
<evidence type="ECO:0000313" key="2">
    <source>
        <dbReference type="EMBL" id="QJI04436.1"/>
    </source>
</evidence>
<evidence type="ECO:0000313" key="1">
    <source>
        <dbReference type="EMBL" id="QJA95488.1"/>
    </source>
</evidence>